<dbReference type="EMBL" id="JBHSWI010000001">
    <property type="protein sequence ID" value="MFC6645539.1"/>
    <property type="molecule type" value="Genomic_DNA"/>
</dbReference>
<sequence length="219" mass="23693">MSGHFNFKRQTADTFGPTYFASNSYDIHQDYGRSPSDRRYSASVSLSDTLKWGIRMACFLNARAGEPFNITTGADNNGDSIFNDRPSYASASSDPANVVHTSYGDLNLKPQPGERIVPINLGHSAGPFVSVQMQASKTWKFGSRRLPSGGDGKSNLRRDPRYDLNLSVEGQNITNTVSPAPPVGVLSSPFFGKSIATSNNFLATSAANRTFAAHLSLSF</sequence>
<gene>
    <name evidence="1" type="ORF">ACFQBQ_08070</name>
</gene>
<keyword evidence="2" id="KW-1185">Reference proteome</keyword>
<dbReference type="RefSeq" id="WP_263371900.1">
    <property type="nucleotide sequence ID" value="NZ_JAGSYD010000003.1"/>
</dbReference>
<evidence type="ECO:0000313" key="1">
    <source>
        <dbReference type="EMBL" id="MFC6645539.1"/>
    </source>
</evidence>
<accession>A0ABW1Z7W1</accession>
<proteinExistence type="predicted"/>
<evidence type="ECO:0000313" key="2">
    <source>
        <dbReference type="Proteomes" id="UP001596391"/>
    </source>
</evidence>
<comment type="caution">
    <text evidence="1">The sequence shown here is derived from an EMBL/GenBank/DDBJ whole genome shotgun (WGS) entry which is preliminary data.</text>
</comment>
<dbReference type="Proteomes" id="UP001596391">
    <property type="component" value="Unassembled WGS sequence"/>
</dbReference>
<organism evidence="1 2">
    <name type="scientific">Granulicella cerasi</name>
    <dbReference type="NCBI Taxonomy" id="741063"/>
    <lineage>
        <taxon>Bacteria</taxon>
        <taxon>Pseudomonadati</taxon>
        <taxon>Acidobacteriota</taxon>
        <taxon>Terriglobia</taxon>
        <taxon>Terriglobales</taxon>
        <taxon>Acidobacteriaceae</taxon>
        <taxon>Granulicella</taxon>
    </lineage>
</organism>
<protein>
    <recommendedName>
        <fullName evidence="3">TonB-dependent receptor</fullName>
    </recommendedName>
</protein>
<reference evidence="2" key="1">
    <citation type="journal article" date="2019" name="Int. J. Syst. Evol. Microbiol.">
        <title>The Global Catalogue of Microorganisms (GCM) 10K type strain sequencing project: providing services to taxonomists for standard genome sequencing and annotation.</title>
        <authorList>
            <consortium name="The Broad Institute Genomics Platform"/>
            <consortium name="The Broad Institute Genome Sequencing Center for Infectious Disease"/>
            <person name="Wu L."/>
            <person name="Ma J."/>
        </authorList>
    </citation>
    <scope>NUCLEOTIDE SEQUENCE [LARGE SCALE GENOMIC DNA]</scope>
    <source>
        <strain evidence="2">CGMCC 1.16026</strain>
    </source>
</reference>
<name>A0ABW1Z7W1_9BACT</name>
<evidence type="ECO:0008006" key="3">
    <source>
        <dbReference type="Google" id="ProtNLM"/>
    </source>
</evidence>